<dbReference type="InterPro" id="IPR001199">
    <property type="entry name" value="Cyt_B5-like_heme/steroid-bd"/>
</dbReference>
<protein>
    <submittedName>
        <fullName evidence="8">Cytochrome b5 domain-containing protein</fullName>
    </submittedName>
</protein>
<feature type="transmembrane region" description="Helical" evidence="6">
    <location>
        <begin position="16"/>
        <end position="38"/>
    </location>
</feature>
<dbReference type="Pfam" id="PF09990">
    <property type="entry name" value="DUF2231"/>
    <property type="match status" value="1"/>
</dbReference>
<keyword evidence="6" id="KW-0812">Transmembrane</keyword>
<keyword evidence="3" id="KW-0408">Iron</keyword>
<evidence type="ECO:0000313" key="9">
    <source>
        <dbReference type="Proteomes" id="UP000291933"/>
    </source>
</evidence>
<dbReference type="InterPro" id="IPR036400">
    <property type="entry name" value="Cyt_B5-like_heme/steroid_sf"/>
</dbReference>
<evidence type="ECO:0000256" key="2">
    <source>
        <dbReference type="ARBA" id="ARBA00022723"/>
    </source>
</evidence>
<evidence type="ECO:0000256" key="3">
    <source>
        <dbReference type="ARBA" id="ARBA00023004"/>
    </source>
</evidence>
<comment type="similarity">
    <text evidence="4">Belongs to the cytochrome b5 family.</text>
</comment>
<dbReference type="OrthoDB" id="8173637at2"/>
<evidence type="ECO:0000256" key="1">
    <source>
        <dbReference type="ARBA" id="ARBA00022617"/>
    </source>
</evidence>
<feature type="region of interest" description="Disordered" evidence="5">
    <location>
        <begin position="163"/>
        <end position="197"/>
    </location>
</feature>
<sequence>MDSLFDVVAGLPVHPLVVHFAVVILPLAALLQIAVVLIRGLRARWATLALLGLAAGTVAAFASKESGEKLAERMGLPQTHATWGSILPFIAAVLTVVALVWWVLQRRLSSRRSVTQQPAGLPQQTAGALSAVLAVGVVGLTILVGHSGAVSAWAGRIDDSATTPATTASATPAPAASAAPAASSSSSPAASTTPTANSTTDALTMAAVQKHNTASSCWSAINGNVYDLTAWVSAHPGGASPIKSLCGTDGTAAFTAQHGHGGRAVNQLATFNLGKLAA</sequence>
<feature type="domain" description="Cytochrome b5 heme-binding" evidence="7">
    <location>
        <begin position="200"/>
        <end position="277"/>
    </location>
</feature>
<accession>A0A4Q9KKN4</accession>
<gene>
    <name evidence="8" type="ORF">ET996_11600</name>
</gene>
<comment type="caution">
    <text evidence="8">The sequence shown here is derived from an EMBL/GenBank/DDBJ whole genome shotgun (WGS) entry which is preliminary data.</text>
</comment>
<dbReference type="PANTHER" id="PTHR19359">
    <property type="entry name" value="CYTOCHROME B5"/>
    <property type="match status" value="1"/>
</dbReference>
<dbReference type="PROSITE" id="PS50255">
    <property type="entry name" value="CYTOCHROME_B5_2"/>
    <property type="match status" value="1"/>
</dbReference>
<reference evidence="8 9" key="1">
    <citation type="submission" date="2019-01" db="EMBL/GenBank/DDBJ databases">
        <title>Lactibacter flavus gen. nov., sp. nov., a novel bacterium of the family Propionibacteriaceae isolated from raw milk and dairy products.</title>
        <authorList>
            <person name="Huptas C."/>
            <person name="Wenning M."/>
            <person name="Breitenwieser F."/>
            <person name="Doll E."/>
            <person name="Von Neubeck M."/>
            <person name="Busse H.-J."/>
            <person name="Scherer S."/>
        </authorList>
    </citation>
    <scope>NUCLEOTIDE SEQUENCE [LARGE SCALE GENOMIC DNA]</scope>
    <source>
        <strain evidence="8 9">DSM 22130</strain>
    </source>
</reference>
<name>A0A4Q9KKN4_PROTD</name>
<keyword evidence="9" id="KW-1185">Reference proteome</keyword>
<evidence type="ECO:0000256" key="4">
    <source>
        <dbReference type="ARBA" id="ARBA00038168"/>
    </source>
</evidence>
<dbReference type="PANTHER" id="PTHR19359:SF95">
    <property type="entry name" value="CYTOCHROME B5 TYPE B"/>
    <property type="match status" value="1"/>
</dbReference>
<dbReference type="Pfam" id="PF00173">
    <property type="entry name" value="Cyt-b5"/>
    <property type="match status" value="1"/>
</dbReference>
<dbReference type="SUPFAM" id="SSF55856">
    <property type="entry name" value="Cytochrome b5-like heme/steroid binding domain"/>
    <property type="match status" value="1"/>
</dbReference>
<dbReference type="Gene3D" id="3.10.120.10">
    <property type="entry name" value="Cytochrome b5-like heme/steroid binding domain"/>
    <property type="match status" value="1"/>
</dbReference>
<dbReference type="Proteomes" id="UP000291933">
    <property type="component" value="Unassembled WGS sequence"/>
</dbReference>
<keyword evidence="1" id="KW-0349">Heme</keyword>
<dbReference type="EMBL" id="SDMR01000016">
    <property type="protein sequence ID" value="TBT94199.1"/>
    <property type="molecule type" value="Genomic_DNA"/>
</dbReference>
<evidence type="ECO:0000259" key="7">
    <source>
        <dbReference type="PROSITE" id="PS50255"/>
    </source>
</evidence>
<feature type="transmembrane region" description="Helical" evidence="6">
    <location>
        <begin position="45"/>
        <end position="63"/>
    </location>
</feature>
<evidence type="ECO:0000256" key="5">
    <source>
        <dbReference type="SAM" id="MobiDB-lite"/>
    </source>
</evidence>
<organism evidence="8 9">
    <name type="scientific">Propioniciclava tarda</name>
    <dbReference type="NCBI Taxonomy" id="433330"/>
    <lineage>
        <taxon>Bacteria</taxon>
        <taxon>Bacillati</taxon>
        <taxon>Actinomycetota</taxon>
        <taxon>Actinomycetes</taxon>
        <taxon>Propionibacteriales</taxon>
        <taxon>Propionibacteriaceae</taxon>
        <taxon>Propioniciclava</taxon>
    </lineage>
</organism>
<feature type="transmembrane region" description="Helical" evidence="6">
    <location>
        <begin position="83"/>
        <end position="104"/>
    </location>
</feature>
<keyword evidence="6" id="KW-1133">Transmembrane helix</keyword>
<evidence type="ECO:0000313" key="8">
    <source>
        <dbReference type="EMBL" id="TBT94199.1"/>
    </source>
</evidence>
<evidence type="ECO:0000256" key="6">
    <source>
        <dbReference type="SAM" id="Phobius"/>
    </source>
</evidence>
<keyword evidence="2" id="KW-0479">Metal-binding</keyword>
<feature type="transmembrane region" description="Helical" evidence="6">
    <location>
        <begin position="125"/>
        <end position="144"/>
    </location>
</feature>
<keyword evidence="6" id="KW-0472">Membrane</keyword>
<dbReference type="GO" id="GO:0016020">
    <property type="term" value="C:membrane"/>
    <property type="evidence" value="ECO:0007669"/>
    <property type="project" value="TreeGrafter"/>
</dbReference>
<dbReference type="InterPro" id="IPR019251">
    <property type="entry name" value="DUF2231_TM"/>
</dbReference>
<dbReference type="RefSeq" id="WP_131172725.1">
    <property type="nucleotide sequence ID" value="NZ_FXTL01000016.1"/>
</dbReference>
<dbReference type="PRINTS" id="PR00363">
    <property type="entry name" value="CYTOCHROMEB5"/>
</dbReference>
<dbReference type="GO" id="GO:0046872">
    <property type="term" value="F:metal ion binding"/>
    <property type="evidence" value="ECO:0007669"/>
    <property type="project" value="UniProtKB-KW"/>
</dbReference>
<dbReference type="AlphaFoldDB" id="A0A4Q9KKN4"/>
<dbReference type="InterPro" id="IPR050668">
    <property type="entry name" value="Cytochrome_b5"/>
</dbReference>
<dbReference type="SMART" id="SM01117">
    <property type="entry name" value="Cyt-b5"/>
    <property type="match status" value="1"/>
</dbReference>
<dbReference type="GO" id="GO:0020037">
    <property type="term" value="F:heme binding"/>
    <property type="evidence" value="ECO:0007669"/>
    <property type="project" value="TreeGrafter"/>
</dbReference>
<proteinExistence type="inferred from homology"/>